<reference evidence="1 2" key="1">
    <citation type="journal article" date="2013" name="Nat. Genet.">
        <title>The high-quality draft genome of peach (Prunus persica) identifies unique patterns of genetic diversity, domestication and genome evolution.</title>
        <authorList>
            <consortium name="International Peach Genome Initiative"/>
            <person name="Verde I."/>
            <person name="Abbott A.G."/>
            <person name="Scalabrin S."/>
            <person name="Jung S."/>
            <person name="Shu S."/>
            <person name="Marroni F."/>
            <person name="Zhebentyayeva T."/>
            <person name="Dettori M.T."/>
            <person name="Grimwood J."/>
            <person name="Cattonaro F."/>
            <person name="Zuccolo A."/>
            <person name="Rossini L."/>
            <person name="Jenkins J."/>
            <person name="Vendramin E."/>
            <person name="Meisel L.A."/>
            <person name="Decroocq V."/>
            <person name="Sosinski B."/>
            <person name="Prochnik S."/>
            <person name="Mitros T."/>
            <person name="Policriti A."/>
            <person name="Cipriani G."/>
            <person name="Dondini L."/>
            <person name="Ficklin S."/>
            <person name="Goodstein D.M."/>
            <person name="Xuan P."/>
            <person name="Del Fabbro C."/>
            <person name="Aramini V."/>
            <person name="Copetti D."/>
            <person name="Gonzalez S."/>
            <person name="Horner D.S."/>
            <person name="Falchi R."/>
            <person name="Lucas S."/>
            <person name="Mica E."/>
            <person name="Maldonado J."/>
            <person name="Lazzari B."/>
            <person name="Bielenberg D."/>
            <person name="Pirona R."/>
            <person name="Miculan M."/>
            <person name="Barakat A."/>
            <person name="Testolin R."/>
            <person name="Stella A."/>
            <person name="Tartarini S."/>
            <person name="Tonutti P."/>
            <person name="Arus P."/>
            <person name="Orellana A."/>
            <person name="Wells C."/>
            <person name="Main D."/>
            <person name="Vizzotto G."/>
            <person name="Silva H."/>
            <person name="Salamini F."/>
            <person name="Schmutz J."/>
            <person name="Morgante M."/>
            <person name="Rokhsar D.S."/>
        </authorList>
    </citation>
    <scope>NUCLEOTIDE SEQUENCE [LARGE SCALE GENOMIC DNA]</scope>
    <source>
        <strain evidence="2">cv. Nemared</strain>
    </source>
</reference>
<dbReference type="EMBL" id="CM007656">
    <property type="protein sequence ID" value="ONI03868.1"/>
    <property type="molecule type" value="Genomic_DNA"/>
</dbReference>
<gene>
    <name evidence="1" type="ORF">PRUPE_6G287200</name>
</gene>
<organism evidence="1 2">
    <name type="scientific">Prunus persica</name>
    <name type="common">Peach</name>
    <name type="synonym">Amygdalus persica</name>
    <dbReference type="NCBI Taxonomy" id="3760"/>
    <lineage>
        <taxon>Eukaryota</taxon>
        <taxon>Viridiplantae</taxon>
        <taxon>Streptophyta</taxon>
        <taxon>Embryophyta</taxon>
        <taxon>Tracheophyta</taxon>
        <taxon>Spermatophyta</taxon>
        <taxon>Magnoliopsida</taxon>
        <taxon>eudicotyledons</taxon>
        <taxon>Gunneridae</taxon>
        <taxon>Pentapetalae</taxon>
        <taxon>rosids</taxon>
        <taxon>fabids</taxon>
        <taxon>Rosales</taxon>
        <taxon>Rosaceae</taxon>
        <taxon>Amygdaloideae</taxon>
        <taxon>Amygdaleae</taxon>
        <taxon>Prunus</taxon>
    </lineage>
</organism>
<dbReference type="Proteomes" id="UP000006882">
    <property type="component" value="Chromosome G6"/>
</dbReference>
<protein>
    <submittedName>
        <fullName evidence="1">Uncharacterized protein</fullName>
    </submittedName>
</protein>
<dbReference type="HOGENOM" id="CLU_2709481_0_0_1"/>
<accession>M5W5R3</accession>
<dbReference type="Gramene" id="ONI03868">
    <property type="protein sequence ID" value="ONI03868"/>
    <property type="gene ID" value="PRUPE_6G287200"/>
</dbReference>
<evidence type="ECO:0000313" key="2">
    <source>
        <dbReference type="Proteomes" id="UP000006882"/>
    </source>
</evidence>
<keyword evidence="2" id="KW-1185">Reference proteome</keyword>
<dbReference type="AlphaFoldDB" id="M5W5R3"/>
<name>M5W5R3_PRUPE</name>
<sequence length="73" mass="8629">MFLLSCKLITFLHRPLFWSHPHLVLGFFFDLKSVRDALSKCNFLPLIWCSWLLHILRIHTPSISSCITCVQRM</sequence>
<evidence type="ECO:0000313" key="1">
    <source>
        <dbReference type="EMBL" id="ONI03868.1"/>
    </source>
</evidence>
<proteinExistence type="predicted"/>